<name>A0A1Y4SPW5_9FIRM</name>
<dbReference type="InterPro" id="IPR018631">
    <property type="entry name" value="AAA-ATPase-like_dom"/>
</dbReference>
<dbReference type="AlphaFoldDB" id="A0A1Y4SPW5"/>
<comment type="caution">
    <text evidence="2">The sequence shown here is derived from an EMBL/GenBank/DDBJ whole genome shotgun (WGS) entry which is preliminary data.</text>
</comment>
<accession>A0A1Y4SPW5</accession>
<protein>
    <recommendedName>
        <fullName evidence="1">AAA-ATPase-like domain-containing protein</fullName>
    </recommendedName>
</protein>
<evidence type="ECO:0000259" key="1">
    <source>
        <dbReference type="Pfam" id="PF09820"/>
    </source>
</evidence>
<dbReference type="EMBL" id="NFLJ01000048">
    <property type="protein sequence ID" value="OUQ31955.1"/>
    <property type="molecule type" value="Genomic_DNA"/>
</dbReference>
<organism evidence="2 3">
    <name type="scientific">Massilimicrobiota timonensis</name>
    <dbReference type="NCBI Taxonomy" id="1776392"/>
    <lineage>
        <taxon>Bacteria</taxon>
        <taxon>Bacillati</taxon>
        <taxon>Bacillota</taxon>
        <taxon>Erysipelotrichia</taxon>
        <taxon>Erysipelotrichales</taxon>
        <taxon>Erysipelotrichaceae</taxon>
        <taxon>Massilimicrobiota</taxon>
    </lineage>
</organism>
<keyword evidence="3" id="KW-1185">Reference proteome</keyword>
<feature type="domain" description="AAA-ATPase-like" evidence="1">
    <location>
        <begin position="7"/>
        <end position="227"/>
    </location>
</feature>
<sequence>MKRITTGTENFKEFMDKNYYYVDKTMLIDDVLSDKVMLYTRPRRFGKTLNMSMLYYFFSNKEKENAYLFEGLNVSKHQHLMLHQNQYPVIFLSLKDLSRENMNLQIDKFKAMISKVVEDYFELKDSPYLSEAEKLIIDNYHYKKSSESDLRDALYNLSIFLEKHYHQKVIILIDEYDVPLQSAYQHDYYDEMVDFIRSVFSSALKTNDALERGVLTGCLRISKESIFTGLNNFTVRTIMDVETSDCFGFTQEEIDELLKYYNLMDNRQEMKEWYDGYLFGKT</sequence>
<dbReference type="Pfam" id="PF09820">
    <property type="entry name" value="AAA-ATPase_like"/>
    <property type="match status" value="1"/>
</dbReference>
<feature type="non-terminal residue" evidence="2">
    <location>
        <position position="282"/>
    </location>
</feature>
<dbReference type="SUPFAM" id="SSF52540">
    <property type="entry name" value="P-loop containing nucleoside triphosphate hydrolases"/>
    <property type="match status" value="1"/>
</dbReference>
<dbReference type="InterPro" id="IPR027417">
    <property type="entry name" value="P-loop_NTPase"/>
</dbReference>
<proteinExistence type="predicted"/>
<dbReference type="RefSeq" id="WP_162607697.1">
    <property type="nucleotide sequence ID" value="NZ_NFLJ01000048.1"/>
</dbReference>
<dbReference type="PANTHER" id="PTHR34825:SF1">
    <property type="entry name" value="AAA-ATPASE-LIKE DOMAIN-CONTAINING PROTEIN"/>
    <property type="match status" value="1"/>
</dbReference>
<dbReference type="Proteomes" id="UP000195305">
    <property type="component" value="Unassembled WGS sequence"/>
</dbReference>
<gene>
    <name evidence="2" type="ORF">B5E75_12850</name>
</gene>
<evidence type="ECO:0000313" key="3">
    <source>
        <dbReference type="Proteomes" id="UP000195305"/>
    </source>
</evidence>
<dbReference type="PANTHER" id="PTHR34825">
    <property type="entry name" value="CONSERVED PROTEIN, WITH A WEAK D-GALACTARATE DEHYDRATASE/ALTRONATE HYDROLASE DOMAIN"/>
    <property type="match status" value="1"/>
</dbReference>
<evidence type="ECO:0000313" key="2">
    <source>
        <dbReference type="EMBL" id="OUQ31955.1"/>
    </source>
</evidence>
<reference evidence="2 3" key="1">
    <citation type="journal article" date="2018" name="BMC Genomics">
        <title>Whole genome sequencing and function prediction of 133 gut anaerobes isolated from chicken caecum in pure cultures.</title>
        <authorList>
            <person name="Medvecky M."/>
            <person name="Cejkova D."/>
            <person name="Polansky O."/>
            <person name="Karasova D."/>
            <person name="Kubasova T."/>
            <person name="Cizek A."/>
            <person name="Rychlik I."/>
        </authorList>
    </citation>
    <scope>NUCLEOTIDE SEQUENCE [LARGE SCALE GENOMIC DNA]</scope>
    <source>
        <strain evidence="2 3">An13</strain>
    </source>
</reference>